<proteinExistence type="predicted"/>
<evidence type="ECO:0000313" key="2">
    <source>
        <dbReference type="Proteomes" id="UP000314294"/>
    </source>
</evidence>
<reference evidence="1 2" key="1">
    <citation type="submission" date="2019-03" db="EMBL/GenBank/DDBJ databases">
        <title>First draft genome of Liparis tanakae, snailfish: a comprehensive survey of snailfish specific genes.</title>
        <authorList>
            <person name="Kim W."/>
            <person name="Song I."/>
            <person name="Jeong J.-H."/>
            <person name="Kim D."/>
            <person name="Kim S."/>
            <person name="Ryu S."/>
            <person name="Song J.Y."/>
            <person name="Lee S.K."/>
        </authorList>
    </citation>
    <scope>NUCLEOTIDE SEQUENCE [LARGE SCALE GENOMIC DNA]</scope>
    <source>
        <tissue evidence="1">Muscle</tissue>
    </source>
</reference>
<sequence>MPTLTDGPPHINMRNTFSGGTAAPVLTGSISSISHGVGMMHSVIERSDQKGNASFVTRTSSSGFSWLAGLAAAEQTGGMLSRREIDHF</sequence>
<gene>
    <name evidence="1" type="ORF">EYF80_011716</name>
</gene>
<comment type="caution">
    <text evidence="1">The sequence shown here is derived from an EMBL/GenBank/DDBJ whole genome shotgun (WGS) entry which is preliminary data.</text>
</comment>
<organism evidence="1 2">
    <name type="scientific">Liparis tanakae</name>
    <name type="common">Tanaka's snailfish</name>
    <dbReference type="NCBI Taxonomy" id="230148"/>
    <lineage>
        <taxon>Eukaryota</taxon>
        <taxon>Metazoa</taxon>
        <taxon>Chordata</taxon>
        <taxon>Craniata</taxon>
        <taxon>Vertebrata</taxon>
        <taxon>Euteleostomi</taxon>
        <taxon>Actinopterygii</taxon>
        <taxon>Neopterygii</taxon>
        <taxon>Teleostei</taxon>
        <taxon>Neoteleostei</taxon>
        <taxon>Acanthomorphata</taxon>
        <taxon>Eupercaria</taxon>
        <taxon>Perciformes</taxon>
        <taxon>Cottioidei</taxon>
        <taxon>Cottales</taxon>
        <taxon>Liparidae</taxon>
        <taxon>Liparis</taxon>
    </lineage>
</organism>
<evidence type="ECO:0000313" key="1">
    <source>
        <dbReference type="EMBL" id="TNN77964.1"/>
    </source>
</evidence>
<accession>A0A4Z2IKF5</accession>
<dbReference type="AlphaFoldDB" id="A0A4Z2IKF5"/>
<protein>
    <submittedName>
        <fullName evidence="1">Uncharacterized protein</fullName>
    </submittedName>
</protein>
<name>A0A4Z2IKF5_9TELE</name>
<dbReference type="Proteomes" id="UP000314294">
    <property type="component" value="Unassembled WGS sequence"/>
</dbReference>
<dbReference type="EMBL" id="SRLO01000077">
    <property type="protein sequence ID" value="TNN77964.1"/>
    <property type="molecule type" value="Genomic_DNA"/>
</dbReference>
<keyword evidence="2" id="KW-1185">Reference proteome</keyword>